<accession>A0A6H0XLX3</accession>
<dbReference type="SUPFAM" id="SSF52833">
    <property type="entry name" value="Thioredoxin-like"/>
    <property type="match status" value="1"/>
</dbReference>
<evidence type="ECO:0000313" key="1">
    <source>
        <dbReference type="EMBL" id="QIW95751.1"/>
    </source>
</evidence>
<evidence type="ECO:0000313" key="2">
    <source>
        <dbReference type="Proteomes" id="UP000503462"/>
    </source>
</evidence>
<dbReference type="EMBL" id="CP051139">
    <property type="protein sequence ID" value="QIW95751.1"/>
    <property type="molecule type" value="Genomic_DNA"/>
</dbReference>
<proteinExistence type="predicted"/>
<dbReference type="Proteomes" id="UP000503462">
    <property type="component" value="Chromosome 1"/>
</dbReference>
<dbReference type="PANTHER" id="PTHR33875:SF2">
    <property type="entry name" value="ACR183CP"/>
    <property type="match status" value="1"/>
</dbReference>
<dbReference type="OrthoDB" id="37297at2759"/>
<dbReference type="InterPro" id="IPR036249">
    <property type="entry name" value="Thioredoxin-like_sf"/>
</dbReference>
<dbReference type="PANTHER" id="PTHR33875">
    <property type="entry name" value="OS09G0542200 PROTEIN"/>
    <property type="match status" value="1"/>
</dbReference>
<sequence>MSAHKKIFDTVYSSVFPLVKSKYSDKVEFIFRQQIQPWHPSSTLVHEAGAAVLKTSPEKFWDFSKALFDKQTEYFDVNVVNESRNKTYERLAKLASEVGIDEKKIYSLLEISNKPDADGGLNSGNKVTDDIKLLVKGVVENGISSSFSKSDWEEWLQKNIKSTPQYERVTSHL</sequence>
<protein>
    <submittedName>
        <fullName evidence="1">Uncharacterized protein</fullName>
    </submittedName>
</protein>
<gene>
    <name evidence="1" type="ORF">AMS68_001269</name>
</gene>
<name>A0A6H0XLX3_9PEZI</name>
<dbReference type="AlphaFoldDB" id="A0A6H0XLX3"/>
<organism evidence="1 2">
    <name type="scientific">Peltaster fructicola</name>
    <dbReference type="NCBI Taxonomy" id="286661"/>
    <lineage>
        <taxon>Eukaryota</taxon>
        <taxon>Fungi</taxon>
        <taxon>Dikarya</taxon>
        <taxon>Ascomycota</taxon>
        <taxon>Pezizomycotina</taxon>
        <taxon>Dothideomycetes</taxon>
        <taxon>Dothideomycetes incertae sedis</taxon>
        <taxon>Peltaster</taxon>
    </lineage>
</organism>
<keyword evidence="2" id="KW-1185">Reference proteome</keyword>
<dbReference type="Gene3D" id="3.40.30.10">
    <property type="entry name" value="Glutaredoxin"/>
    <property type="match status" value="1"/>
</dbReference>
<reference evidence="1 2" key="1">
    <citation type="journal article" date="2016" name="Sci. Rep.">
        <title>Peltaster fructicola genome reveals evolution from an invasive phytopathogen to an ectophytic parasite.</title>
        <authorList>
            <person name="Xu C."/>
            <person name="Chen H."/>
            <person name="Gleason M.L."/>
            <person name="Xu J.R."/>
            <person name="Liu H."/>
            <person name="Zhang R."/>
            <person name="Sun G."/>
        </authorList>
    </citation>
    <scope>NUCLEOTIDE SEQUENCE [LARGE SCALE GENOMIC DNA]</scope>
    <source>
        <strain evidence="1 2">LNHT1506</strain>
    </source>
</reference>